<dbReference type="Proteomes" id="UP000319817">
    <property type="component" value="Chromosome"/>
</dbReference>
<organism evidence="2 3">
    <name type="scientific">Stieleria marina</name>
    <dbReference type="NCBI Taxonomy" id="1930275"/>
    <lineage>
        <taxon>Bacteria</taxon>
        <taxon>Pseudomonadati</taxon>
        <taxon>Planctomycetota</taxon>
        <taxon>Planctomycetia</taxon>
        <taxon>Pirellulales</taxon>
        <taxon>Pirellulaceae</taxon>
        <taxon>Stieleria</taxon>
    </lineage>
</organism>
<feature type="signal peptide" evidence="1">
    <location>
        <begin position="1"/>
        <end position="27"/>
    </location>
</feature>
<evidence type="ECO:0000256" key="1">
    <source>
        <dbReference type="SAM" id="SignalP"/>
    </source>
</evidence>
<accession>A0A517NS12</accession>
<proteinExistence type="predicted"/>
<evidence type="ECO:0000313" key="3">
    <source>
        <dbReference type="Proteomes" id="UP000319817"/>
    </source>
</evidence>
<name>A0A517NS12_9BACT</name>
<dbReference type="OrthoDB" id="248327at2"/>
<dbReference type="AlphaFoldDB" id="A0A517NS12"/>
<protein>
    <submittedName>
        <fullName evidence="2">Uncharacterized protein</fullName>
    </submittedName>
</protein>
<keyword evidence="3" id="KW-1185">Reference proteome</keyword>
<gene>
    <name evidence="2" type="ORF">K239x_18750</name>
</gene>
<dbReference type="RefSeq" id="WP_145417479.1">
    <property type="nucleotide sequence ID" value="NZ_CP036526.1"/>
</dbReference>
<keyword evidence="1" id="KW-0732">Signal</keyword>
<feature type="chain" id="PRO_5021875368" evidence="1">
    <location>
        <begin position="28"/>
        <end position="381"/>
    </location>
</feature>
<sequence precursor="true">MSFATSRRPVLCLLAFAFAITLGSDHAQSETPSFLQKMFQRDVSAELGNVRYELTEEDGPWMILGTTFVGDNAKTRAERSAEQIRRELKMPAFIYHENFDFKGRVRGGSANSRPMRFANAYEYEAYAVLVGEYATVNDGNVDSDLKRIKSLQLDVYSDPNEVRAEHRTDSPATTIKAFSQKLFHSRKGHAKGPMANAFVTRNPMLPEEYFSAPEVDSFVRQLNDNKEFGEHNLLKCDGKYTVVVCTFTGLGTIVDGSKEKDFVPSRKRMDKFATDARKMTLKLRKDGAEAYQFHDRYRSLVTIGSFDSLGTPMPNGGFQYNPEIRRVMQKYSAFNSQIARTIPGKNGIAANHAAMIPFDVQPTPIAVPKPSKRVFLGAVRR</sequence>
<dbReference type="EMBL" id="CP036526">
    <property type="protein sequence ID" value="QDT09922.1"/>
    <property type="molecule type" value="Genomic_DNA"/>
</dbReference>
<reference evidence="2 3" key="1">
    <citation type="submission" date="2019-02" db="EMBL/GenBank/DDBJ databases">
        <title>Deep-cultivation of Planctomycetes and their phenomic and genomic characterization uncovers novel biology.</title>
        <authorList>
            <person name="Wiegand S."/>
            <person name="Jogler M."/>
            <person name="Boedeker C."/>
            <person name="Pinto D."/>
            <person name="Vollmers J."/>
            <person name="Rivas-Marin E."/>
            <person name="Kohn T."/>
            <person name="Peeters S.H."/>
            <person name="Heuer A."/>
            <person name="Rast P."/>
            <person name="Oberbeckmann S."/>
            <person name="Bunk B."/>
            <person name="Jeske O."/>
            <person name="Meyerdierks A."/>
            <person name="Storesund J.E."/>
            <person name="Kallscheuer N."/>
            <person name="Luecker S."/>
            <person name="Lage O.M."/>
            <person name="Pohl T."/>
            <person name="Merkel B.J."/>
            <person name="Hornburger P."/>
            <person name="Mueller R.-W."/>
            <person name="Bruemmer F."/>
            <person name="Labrenz M."/>
            <person name="Spormann A.M."/>
            <person name="Op den Camp H."/>
            <person name="Overmann J."/>
            <person name="Amann R."/>
            <person name="Jetten M.S.M."/>
            <person name="Mascher T."/>
            <person name="Medema M.H."/>
            <person name="Devos D.P."/>
            <person name="Kaster A.-K."/>
            <person name="Ovreas L."/>
            <person name="Rohde M."/>
            <person name="Galperin M.Y."/>
            <person name="Jogler C."/>
        </authorList>
    </citation>
    <scope>NUCLEOTIDE SEQUENCE [LARGE SCALE GENOMIC DNA]</scope>
    <source>
        <strain evidence="2 3">K23_9</strain>
    </source>
</reference>
<evidence type="ECO:0000313" key="2">
    <source>
        <dbReference type="EMBL" id="QDT09922.1"/>
    </source>
</evidence>